<gene>
    <name evidence="4" type="ORF">B7P33_05120</name>
</gene>
<dbReference type="PANTHER" id="PTHR43479">
    <property type="entry name" value="ACREF/ENVCD OPERON REPRESSOR-RELATED"/>
    <property type="match status" value="1"/>
</dbReference>
<dbReference type="Proteomes" id="UP000219559">
    <property type="component" value="Unassembled WGS sequence"/>
</dbReference>
<dbReference type="InterPro" id="IPR050624">
    <property type="entry name" value="HTH-type_Tx_Regulator"/>
</dbReference>
<proteinExistence type="predicted"/>
<evidence type="ECO:0000256" key="2">
    <source>
        <dbReference type="PROSITE-ProRule" id="PRU00335"/>
    </source>
</evidence>
<dbReference type="AlphaFoldDB" id="A0A2A4GFX5"/>
<dbReference type="EMBL" id="NBWU01000001">
    <property type="protein sequence ID" value="PCE66675.1"/>
    <property type="molecule type" value="Genomic_DNA"/>
</dbReference>
<evidence type="ECO:0000313" key="4">
    <source>
        <dbReference type="EMBL" id="PCE66675.1"/>
    </source>
</evidence>
<dbReference type="SUPFAM" id="SSF46689">
    <property type="entry name" value="Homeodomain-like"/>
    <property type="match status" value="1"/>
</dbReference>
<dbReference type="GO" id="GO:0003677">
    <property type="term" value="F:DNA binding"/>
    <property type="evidence" value="ECO:0007669"/>
    <property type="project" value="UniProtKB-UniRule"/>
</dbReference>
<feature type="DNA-binding region" description="H-T-H motif" evidence="2">
    <location>
        <begin position="43"/>
        <end position="62"/>
    </location>
</feature>
<keyword evidence="1 2" id="KW-0238">DNA-binding</keyword>
<organism evidence="4 5">
    <name type="scientific">Sediminicola luteus</name>
    <dbReference type="NCBI Taxonomy" id="319238"/>
    <lineage>
        <taxon>Bacteria</taxon>
        <taxon>Pseudomonadati</taxon>
        <taxon>Bacteroidota</taxon>
        <taxon>Flavobacteriia</taxon>
        <taxon>Flavobacteriales</taxon>
        <taxon>Flavobacteriaceae</taxon>
        <taxon>Sediminicola</taxon>
    </lineage>
</organism>
<evidence type="ECO:0000313" key="5">
    <source>
        <dbReference type="Proteomes" id="UP000219559"/>
    </source>
</evidence>
<evidence type="ECO:0000256" key="1">
    <source>
        <dbReference type="ARBA" id="ARBA00023125"/>
    </source>
</evidence>
<dbReference type="PROSITE" id="PS50977">
    <property type="entry name" value="HTH_TETR_2"/>
    <property type="match status" value="1"/>
</dbReference>
<dbReference type="Pfam" id="PF00440">
    <property type="entry name" value="TetR_N"/>
    <property type="match status" value="1"/>
</dbReference>
<dbReference type="Pfam" id="PF13972">
    <property type="entry name" value="TetR"/>
    <property type="match status" value="1"/>
</dbReference>
<dbReference type="Gene3D" id="1.10.357.10">
    <property type="entry name" value="Tetracycline Repressor, domain 2"/>
    <property type="match status" value="1"/>
</dbReference>
<sequence length="209" mass="24525">MFHLAFKTKPKITNYCHPMKETRPNIINQAILLYNSQGVPNVSSKTIAMNLGISDGNLRYHFKDKEALVTGILERLLSEATELKLDRMPGRENMVDFKLFCQELFDLKHRYRCLFVDQVYLTREFNQYKRLWRAFLAQPKRVLRESLTTMSDNGALTVQSESDQFQRLHTKMEVFLKTWIIHCEATEGELQAYVDMMVSFLEPYQVSEA</sequence>
<dbReference type="InterPro" id="IPR025722">
    <property type="entry name" value="TetR"/>
</dbReference>
<feature type="domain" description="HTH tetR-type" evidence="3">
    <location>
        <begin position="20"/>
        <end position="80"/>
    </location>
</feature>
<accession>A0A2A4GFX5</accession>
<reference evidence="4 5" key="1">
    <citation type="submission" date="2017-04" db="EMBL/GenBank/DDBJ databases">
        <title>A new member of the family Flavobacteriaceae isolated from ascidians.</title>
        <authorList>
            <person name="Chen L."/>
        </authorList>
    </citation>
    <scope>NUCLEOTIDE SEQUENCE [LARGE SCALE GENOMIC DNA]</scope>
    <source>
        <strain evidence="4 5">HQA918</strain>
    </source>
</reference>
<dbReference type="InterPro" id="IPR009057">
    <property type="entry name" value="Homeodomain-like_sf"/>
</dbReference>
<protein>
    <recommendedName>
        <fullName evidence="3">HTH tetR-type domain-containing protein</fullName>
    </recommendedName>
</protein>
<comment type="caution">
    <text evidence="4">The sequence shown here is derived from an EMBL/GenBank/DDBJ whole genome shotgun (WGS) entry which is preliminary data.</text>
</comment>
<dbReference type="PRINTS" id="PR00455">
    <property type="entry name" value="HTHTETR"/>
</dbReference>
<name>A0A2A4GFX5_9FLAO</name>
<dbReference type="InterPro" id="IPR001647">
    <property type="entry name" value="HTH_TetR"/>
</dbReference>
<keyword evidence="5" id="KW-1185">Reference proteome</keyword>
<dbReference type="PANTHER" id="PTHR43479:SF11">
    <property type="entry name" value="ACREF_ENVCD OPERON REPRESSOR-RELATED"/>
    <property type="match status" value="1"/>
</dbReference>
<evidence type="ECO:0000259" key="3">
    <source>
        <dbReference type="PROSITE" id="PS50977"/>
    </source>
</evidence>